<dbReference type="OrthoDB" id="184922at2759"/>
<keyword evidence="2" id="KW-1185">Reference proteome</keyword>
<gene>
    <name evidence="1" type="ORF">SEMRO_1434_G272320.1</name>
</gene>
<sequence>MSGMSMSEDDVDYELPRDVADRLVKRTELHVSQVISQSKFVQTHCGLYDLPRFAHEDLNIGPMIAYGGFSNVHEIESFKMDTPLVEGDNEGKR</sequence>
<evidence type="ECO:0000313" key="2">
    <source>
        <dbReference type="Proteomes" id="UP001153069"/>
    </source>
</evidence>
<comment type="caution">
    <text evidence="1">The sequence shown here is derived from an EMBL/GenBank/DDBJ whole genome shotgun (WGS) entry which is preliminary data.</text>
</comment>
<dbReference type="Proteomes" id="UP001153069">
    <property type="component" value="Unassembled WGS sequence"/>
</dbReference>
<proteinExistence type="predicted"/>
<accession>A0A9N8HRS7</accession>
<protein>
    <submittedName>
        <fullName evidence="1">Uncharacterized protein</fullName>
    </submittedName>
</protein>
<organism evidence="1 2">
    <name type="scientific">Seminavis robusta</name>
    <dbReference type="NCBI Taxonomy" id="568900"/>
    <lineage>
        <taxon>Eukaryota</taxon>
        <taxon>Sar</taxon>
        <taxon>Stramenopiles</taxon>
        <taxon>Ochrophyta</taxon>
        <taxon>Bacillariophyta</taxon>
        <taxon>Bacillariophyceae</taxon>
        <taxon>Bacillariophycidae</taxon>
        <taxon>Naviculales</taxon>
        <taxon>Naviculaceae</taxon>
        <taxon>Seminavis</taxon>
    </lineage>
</organism>
<dbReference type="EMBL" id="CAICTM010001432">
    <property type="protein sequence ID" value="CAB9523586.1"/>
    <property type="molecule type" value="Genomic_DNA"/>
</dbReference>
<name>A0A9N8HRS7_9STRA</name>
<dbReference type="AlphaFoldDB" id="A0A9N8HRS7"/>
<evidence type="ECO:0000313" key="1">
    <source>
        <dbReference type="EMBL" id="CAB9523586.1"/>
    </source>
</evidence>
<reference evidence="1" key="1">
    <citation type="submission" date="2020-06" db="EMBL/GenBank/DDBJ databases">
        <authorList>
            <consortium name="Plant Systems Biology data submission"/>
        </authorList>
    </citation>
    <scope>NUCLEOTIDE SEQUENCE</scope>
    <source>
        <strain evidence="1">D6</strain>
    </source>
</reference>